<dbReference type="PANTHER" id="PTHR34706">
    <property type="entry name" value="SLR1338 PROTEIN"/>
    <property type="match status" value="1"/>
</dbReference>
<evidence type="ECO:0000313" key="3">
    <source>
        <dbReference type="Proteomes" id="UP000001072"/>
    </source>
</evidence>
<accession>F4RTU6</accession>
<feature type="compositionally biased region" description="Basic and acidic residues" evidence="1">
    <location>
        <begin position="57"/>
        <end position="69"/>
    </location>
</feature>
<feature type="compositionally biased region" description="Low complexity" evidence="1">
    <location>
        <begin position="250"/>
        <end position="259"/>
    </location>
</feature>
<dbReference type="VEuPathDB" id="FungiDB:MELLADRAFT_108665"/>
<dbReference type="HOGENOM" id="CLU_567501_0_0_1"/>
<feature type="region of interest" description="Disordered" evidence="1">
    <location>
        <begin position="1"/>
        <end position="122"/>
    </location>
</feature>
<organism evidence="3">
    <name type="scientific">Melampsora larici-populina (strain 98AG31 / pathotype 3-4-7)</name>
    <name type="common">Poplar leaf rust fungus</name>
    <dbReference type="NCBI Taxonomy" id="747676"/>
    <lineage>
        <taxon>Eukaryota</taxon>
        <taxon>Fungi</taxon>
        <taxon>Dikarya</taxon>
        <taxon>Basidiomycota</taxon>
        <taxon>Pucciniomycotina</taxon>
        <taxon>Pucciniomycetes</taxon>
        <taxon>Pucciniales</taxon>
        <taxon>Melampsoraceae</taxon>
        <taxon>Melampsora</taxon>
    </lineage>
</organism>
<dbReference type="InParanoid" id="F4RTU6"/>
<evidence type="ECO:0000256" key="1">
    <source>
        <dbReference type="SAM" id="MobiDB-lite"/>
    </source>
</evidence>
<feature type="compositionally biased region" description="Polar residues" evidence="1">
    <location>
        <begin position="70"/>
        <end position="89"/>
    </location>
</feature>
<dbReference type="RefSeq" id="XP_007412658.1">
    <property type="nucleotide sequence ID" value="XM_007412596.1"/>
</dbReference>
<reference evidence="3" key="1">
    <citation type="journal article" date="2011" name="Proc. Natl. Acad. Sci. U.S.A.">
        <title>Obligate biotrophy features unraveled by the genomic analysis of rust fungi.</title>
        <authorList>
            <person name="Duplessis S."/>
            <person name="Cuomo C.A."/>
            <person name="Lin Y.-C."/>
            <person name="Aerts A."/>
            <person name="Tisserant E."/>
            <person name="Veneault-Fourrey C."/>
            <person name="Joly D.L."/>
            <person name="Hacquard S."/>
            <person name="Amselem J."/>
            <person name="Cantarel B.L."/>
            <person name="Chiu R."/>
            <person name="Coutinho P.M."/>
            <person name="Feau N."/>
            <person name="Field M."/>
            <person name="Frey P."/>
            <person name="Gelhaye E."/>
            <person name="Goldberg J."/>
            <person name="Grabherr M.G."/>
            <person name="Kodira C.D."/>
            <person name="Kohler A."/>
            <person name="Kuees U."/>
            <person name="Lindquist E.A."/>
            <person name="Lucas S.M."/>
            <person name="Mago R."/>
            <person name="Mauceli E."/>
            <person name="Morin E."/>
            <person name="Murat C."/>
            <person name="Pangilinan J.L."/>
            <person name="Park R."/>
            <person name="Pearson M."/>
            <person name="Quesneville H."/>
            <person name="Rouhier N."/>
            <person name="Sakthikumar S."/>
            <person name="Salamov A.A."/>
            <person name="Schmutz J."/>
            <person name="Selles B."/>
            <person name="Shapiro H."/>
            <person name="Tanguay P."/>
            <person name="Tuskan G.A."/>
            <person name="Henrissat B."/>
            <person name="Van de Peer Y."/>
            <person name="Rouze P."/>
            <person name="Ellis J.G."/>
            <person name="Dodds P.N."/>
            <person name="Schein J.E."/>
            <person name="Zhong S."/>
            <person name="Hamelin R.C."/>
            <person name="Grigoriev I.V."/>
            <person name="Szabo L.J."/>
            <person name="Martin F."/>
        </authorList>
    </citation>
    <scope>NUCLEOTIDE SEQUENCE [LARGE SCALE GENOMIC DNA]</scope>
    <source>
        <strain evidence="3">98AG31 / pathotype 3-4-7</strain>
    </source>
</reference>
<feature type="compositionally biased region" description="Basic and acidic residues" evidence="1">
    <location>
        <begin position="19"/>
        <end position="48"/>
    </location>
</feature>
<dbReference type="KEGG" id="mlr:MELLADRAFT_108665"/>
<dbReference type="PANTHER" id="PTHR34706:SF1">
    <property type="entry name" value="VWFA DOMAIN-CONTAINING PROTEIN"/>
    <property type="match status" value="1"/>
</dbReference>
<dbReference type="OrthoDB" id="2142040at2759"/>
<evidence type="ECO:0008006" key="4">
    <source>
        <dbReference type="Google" id="ProtNLM"/>
    </source>
</evidence>
<sequence length="481" mass="53123">MPDPRNILSYSELPGPTSLHHDFKFPTKDSKTKSKEKERGKLKGKDEEIVPETSLGIEKRGENCKRKCDQGSQIENTKKMTSNSASSKASGIKKDLVSVPTSSSTSRSRTNNLPSCDGQNEESFRNKSYNQVIGSKLSVLGSNSGELKKKLSEYSIRQINRSQRFLAKRLSSKSLHEDMIGMKINEGTAREEEFEDFLYPSVPISSIPARSLPPPLSPSGLETVSERPKMIETSLPVSSSSSGKKTRNESVISSSKSSSQPTRDLSEVELSTTTDNDTSHQSSVTALKDRNRKKKKEENLLVILKRFDTIFLIDDSVSMSKGDMWKETGEVLKALASKAIRYGSNGVDVFFLNSPKGLKKTRTWKEVEDLFQLEELKAPSTQIGIQFLQIGDNSEATEFLKILDDDLISVYGIKRDIVVELTGIKQALFVPARRCASICTMNDYMSAAVQAIDIHESVKSASKGWPLKDACDNASGGVEAI</sequence>
<keyword evidence="3" id="KW-1185">Reference proteome</keyword>
<proteinExistence type="predicted"/>
<gene>
    <name evidence="2" type="ORF">MELLADRAFT_108665</name>
</gene>
<feature type="region of interest" description="Disordered" evidence="1">
    <location>
        <begin position="207"/>
        <end position="291"/>
    </location>
</feature>
<feature type="compositionally biased region" description="Low complexity" evidence="1">
    <location>
        <begin position="97"/>
        <end position="115"/>
    </location>
</feature>
<evidence type="ECO:0000313" key="2">
    <source>
        <dbReference type="EMBL" id="EGG04197.1"/>
    </source>
</evidence>
<name>F4RTU6_MELLP</name>
<protein>
    <recommendedName>
        <fullName evidence="4">VWFA domain-containing protein</fullName>
    </recommendedName>
</protein>
<dbReference type="STRING" id="747676.F4RTU6"/>
<dbReference type="AlphaFoldDB" id="F4RTU6"/>
<feature type="compositionally biased region" description="Polar residues" evidence="1">
    <location>
        <begin position="269"/>
        <end position="285"/>
    </location>
</feature>
<dbReference type="GeneID" id="18923532"/>
<dbReference type="EMBL" id="GL883120">
    <property type="protein sequence ID" value="EGG04197.1"/>
    <property type="molecule type" value="Genomic_DNA"/>
</dbReference>
<dbReference type="Proteomes" id="UP000001072">
    <property type="component" value="Unassembled WGS sequence"/>
</dbReference>